<evidence type="ECO:0000256" key="1">
    <source>
        <dbReference type="ARBA" id="ARBA00022630"/>
    </source>
</evidence>
<feature type="binding site" evidence="5">
    <location>
        <position position="297"/>
    </location>
    <ligand>
        <name>FAD</name>
        <dbReference type="ChEBI" id="CHEBI:57692"/>
    </ligand>
</feature>
<protein>
    <recommendedName>
        <fullName evidence="5">Flavin-dependent monooxygenase</fullName>
    </recommendedName>
    <alternativeName>
        <fullName evidence="5">TetX monooxygenase</fullName>
        <shortName evidence="5">TetX</shortName>
        <ecNumber evidence="5">1.14.13.-</ecNumber>
    </alternativeName>
</protein>
<dbReference type="Proteomes" id="UP000637267">
    <property type="component" value="Unassembled WGS sequence"/>
</dbReference>
<name>A0ABQ2P9T7_9NEIS</name>
<keyword evidence="8" id="KW-1185">Reference proteome</keyword>
<feature type="binding site" evidence="5">
    <location>
        <position position="42"/>
    </location>
    <ligand>
        <name>NADPH</name>
        <dbReference type="ChEBI" id="CHEBI:57783"/>
    </ligand>
</feature>
<comment type="domain">
    <text evidence="5">Consists of an N-terminal FAD-binding domain with a Rossman fold and a C-terminal substrate-binding domain.</text>
</comment>
<comment type="caution">
    <text evidence="7">The sequence shown here is derived from an EMBL/GenBank/DDBJ whole genome shotgun (WGS) entry which is preliminary data.</text>
</comment>
<accession>A0ABQ2P9T7</accession>
<keyword evidence="5" id="KW-0521">NADP</keyword>
<keyword evidence="1 5" id="KW-0285">Flavoprotein</keyword>
<dbReference type="GO" id="GO:0004497">
    <property type="term" value="F:monooxygenase activity"/>
    <property type="evidence" value="ECO:0007669"/>
    <property type="project" value="UniProtKB-KW"/>
</dbReference>
<sequence>MNMNTSIVIIGAGLGGLMLARVLHIHGIAATVYEAETSPMARTQGGLLDIHDFNGQLALKDAGLYEEFVQLIHHGGQASRVLATDGTVLFEDDDDGTGGRPEVRRGELRRILLGSLPPDTVRWGYKLSHVQALGQGRHEVSFANDETMVSDVLVGADGAWSRVRPLLSDAQPVYAGLALVETWLSDCDQRYPATAQLAGGGALFAVTPGKGILTHREPDGVLHAYVVLRKPQDWFSRIDEATQADALSCLAAEFAGWHPALTTMITASDKAPVVRLVHELPDEHQWPRIPGVTLLGDAAHLMAPSGEGANLALLDGAELGKAIAAQPADIEAALLSFEQQMFVRSAAAAADAKALQEICYGARAPHSLVEMFSAVPASA</sequence>
<dbReference type="PRINTS" id="PR00420">
    <property type="entry name" value="RNGMNOXGNASE"/>
</dbReference>
<gene>
    <name evidence="7" type="ORF">GCM10010970_21030</name>
</gene>
<feature type="binding site" evidence="5">
    <location>
        <position position="49"/>
    </location>
    <ligand>
        <name>FAD</name>
        <dbReference type="ChEBI" id="CHEBI:57692"/>
    </ligand>
</feature>
<evidence type="ECO:0000256" key="5">
    <source>
        <dbReference type="HAMAP-Rule" id="MF_00845"/>
    </source>
</evidence>
<keyword evidence="2 5" id="KW-0274">FAD</keyword>
<dbReference type="HAMAP" id="MF_00845">
    <property type="entry name" value="TetX_monooxygenase"/>
    <property type="match status" value="1"/>
</dbReference>
<dbReference type="Pfam" id="PF01494">
    <property type="entry name" value="FAD_binding_3"/>
    <property type="match status" value="1"/>
</dbReference>
<comment type="similarity">
    <text evidence="5">Belongs to the aromatic-ring hydroxylase family. TetX subfamily.</text>
</comment>
<comment type="subunit">
    <text evidence="5">Monomer.</text>
</comment>
<comment type="cofactor">
    <cofactor evidence="5">
        <name>FAD</name>
        <dbReference type="ChEBI" id="CHEBI:57692"/>
    </cofactor>
</comment>
<feature type="domain" description="FAD-binding" evidence="6">
    <location>
        <begin position="5"/>
        <end position="325"/>
    </location>
</feature>
<keyword evidence="5" id="KW-0963">Cytoplasm</keyword>
<dbReference type="EC" id="1.14.13.-" evidence="5"/>
<dbReference type="EMBL" id="BMLX01000002">
    <property type="protein sequence ID" value="GGP21549.1"/>
    <property type="molecule type" value="Genomic_DNA"/>
</dbReference>
<dbReference type="SUPFAM" id="SSF51905">
    <property type="entry name" value="FAD/NAD(P)-binding domain"/>
    <property type="match status" value="1"/>
</dbReference>
<keyword evidence="5" id="KW-0547">Nucleotide-binding</keyword>
<proteinExistence type="inferred from homology"/>
<dbReference type="Gene3D" id="3.50.50.60">
    <property type="entry name" value="FAD/NAD(P)-binding domain"/>
    <property type="match status" value="1"/>
</dbReference>
<dbReference type="InterPro" id="IPR036188">
    <property type="entry name" value="FAD/NAD-bd_sf"/>
</dbReference>
<keyword evidence="4 5" id="KW-0503">Monooxygenase</keyword>
<dbReference type="PANTHER" id="PTHR46972:SF1">
    <property type="entry name" value="FAD DEPENDENT OXIDOREDUCTASE DOMAIN-CONTAINING PROTEIN"/>
    <property type="match status" value="1"/>
</dbReference>
<dbReference type="RefSeq" id="WP_229708960.1">
    <property type="nucleotide sequence ID" value="NZ_BMLX01000002.1"/>
</dbReference>
<dbReference type="PANTHER" id="PTHR46972">
    <property type="entry name" value="MONOOXYGENASE ASQM-RELATED"/>
    <property type="match status" value="1"/>
</dbReference>
<comment type="subcellular location">
    <subcellularLocation>
        <location evidence="5">Cytoplasm</location>
    </subcellularLocation>
</comment>
<evidence type="ECO:0000256" key="4">
    <source>
        <dbReference type="ARBA" id="ARBA00023033"/>
    </source>
</evidence>
<evidence type="ECO:0000256" key="3">
    <source>
        <dbReference type="ARBA" id="ARBA00023002"/>
    </source>
</evidence>
<comment type="function">
    <text evidence="5">An FAD-requiring monooxygenase active on some tetracycline antibiotic derivatives, which leads to their inactivation. Hydroxylates carbon 11a of tetracycline and some analogs.</text>
</comment>
<evidence type="ECO:0000313" key="8">
    <source>
        <dbReference type="Proteomes" id="UP000637267"/>
    </source>
</evidence>
<dbReference type="InterPro" id="IPR002938">
    <property type="entry name" value="FAD-bd"/>
</dbReference>
<comment type="catalytic activity">
    <reaction evidence="5">
        <text>a tetracycline + NADPH + O2 + H(+) = an 11a-hydroxytetracycline + NADP(+) + H2O</text>
        <dbReference type="Rhea" id="RHEA:61444"/>
        <dbReference type="ChEBI" id="CHEBI:15377"/>
        <dbReference type="ChEBI" id="CHEBI:15378"/>
        <dbReference type="ChEBI" id="CHEBI:15379"/>
        <dbReference type="ChEBI" id="CHEBI:57783"/>
        <dbReference type="ChEBI" id="CHEBI:58349"/>
        <dbReference type="ChEBI" id="CHEBI:144644"/>
        <dbReference type="ChEBI" id="CHEBI:144645"/>
    </reaction>
</comment>
<organism evidence="7 8">
    <name type="scientific">Silvimonas iriomotensis</name>
    <dbReference type="NCBI Taxonomy" id="449662"/>
    <lineage>
        <taxon>Bacteria</taxon>
        <taxon>Pseudomonadati</taxon>
        <taxon>Pseudomonadota</taxon>
        <taxon>Betaproteobacteria</taxon>
        <taxon>Neisseriales</taxon>
        <taxon>Chitinibacteraceae</taxon>
        <taxon>Silvimonas</taxon>
    </lineage>
</organism>
<feature type="binding site" evidence="5">
    <location>
        <position position="105"/>
    </location>
    <ligand>
        <name>FAD</name>
        <dbReference type="ChEBI" id="CHEBI:57692"/>
    </ligand>
</feature>
<reference evidence="8" key="1">
    <citation type="journal article" date="2019" name="Int. J. Syst. Evol. Microbiol.">
        <title>The Global Catalogue of Microorganisms (GCM) 10K type strain sequencing project: providing services to taxonomists for standard genome sequencing and annotation.</title>
        <authorList>
            <consortium name="The Broad Institute Genomics Platform"/>
            <consortium name="The Broad Institute Genome Sequencing Center for Infectious Disease"/>
            <person name="Wu L."/>
            <person name="Ma J."/>
        </authorList>
    </citation>
    <scope>NUCLEOTIDE SEQUENCE [LARGE SCALE GENOMIC DNA]</scope>
    <source>
        <strain evidence="8">CGMCC 1.8859</strain>
    </source>
</reference>
<dbReference type="InterPro" id="IPR043683">
    <property type="entry name" value="TetX_monooxygenase"/>
</dbReference>
<keyword evidence="3 5" id="KW-0560">Oxidoreductase</keyword>
<evidence type="ECO:0000259" key="6">
    <source>
        <dbReference type="Pfam" id="PF01494"/>
    </source>
</evidence>
<evidence type="ECO:0000313" key="7">
    <source>
        <dbReference type="EMBL" id="GGP21549.1"/>
    </source>
</evidence>
<evidence type="ECO:0000256" key="2">
    <source>
        <dbReference type="ARBA" id="ARBA00022827"/>
    </source>
</evidence>